<dbReference type="InterPro" id="IPR005311">
    <property type="entry name" value="PBP_dimer"/>
</dbReference>
<dbReference type="InterPro" id="IPR001460">
    <property type="entry name" value="PCN-bd_Tpept"/>
</dbReference>
<comment type="similarity">
    <text evidence="2">Belongs to the transpeptidase family.</text>
</comment>
<keyword evidence="6" id="KW-0808">Transferase</keyword>
<dbReference type="InterPro" id="IPR036138">
    <property type="entry name" value="PBP_dimer_sf"/>
</dbReference>
<dbReference type="GO" id="GO:0005886">
    <property type="term" value="C:plasma membrane"/>
    <property type="evidence" value="ECO:0007669"/>
    <property type="project" value="TreeGrafter"/>
</dbReference>
<sequence length="572" mass="60866">MRQRILLAVVMLMLLVLVVRLVQVQAVDGQAIAAEAFDRRLHTVAVPADRGDIVDTNGVVLATSVVRYDIHANQRVVSEEMDPDRLPEVATTLAGLLDVPEAELAARLWGPDDPDDKRGFVYLARSVAPDVYEQVRKERVPGVGGDRTTDRIYPAGTTAGNVLGFVGAEGAGQAGLEQLFDEALTGTPGSQTFERGARGQRIPTGERGFVPAVAGGTLVTTLDRDLQFMAQQVLDEQVEETGAQWGAIQVMDVRTGEILVLADSGAVDPNDPGSWDADDRGSRSAWTVYEPGSTAKAITMAAVLEEGLAEPTSRFRVPDRYTVSGQTFRDSDDHEVLDLTLTGILAMSSNTGTLMAGERLPNDVRHEYLSRFGFGRTTGVGLPGESAGLLHDHERWDRRTQHAVLFGQGVAATTLQSTQVFATLANDGVRVQPHLVKGVQGPDGELDPVDVDQERVVSKETARAVVSMLESAVADGTGSNAAVPGYRVGGKTGTAQAFEGGGVVKHVASFIGVAPVEDPRLVVNVVLYDPRTSIYGGVVAAPLFSEVTGFALQYLGVAPSAAEPDLFPSTYE</sequence>
<evidence type="ECO:0000256" key="2">
    <source>
        <dbReference type="ARBA" id="ARBA00007171"/>
    </source>
</evidence>
<feature type="domain" description="Penicillin-binding protein dimerisation" evidence="5">
    <location>
        <begin position="46"/>
        <end position="204"/>
    </location>
</feature>
<dbReference type="PANTHER" id="PTHR30627">
    <property type="entry name" value="PEPTIDOGLYCAN D,D-TRANSPEPTIDASE"/>
    <property type="match status" value="1"/>
</dbReference>
<dbReference type="EMBL" id="AXCZ01000131">
    <property type="protein sequence ID" value="KGM10836.1"/>
    <property type="molecule type" value="Genomic_DNA"/>
</dbReference>
<reference evidence="6 7" key="1">
    <citation type="submission" date="2013-08" db="EMBL/GenBank/DDBJ databases">
        <title>Genome sequencing of Cellulomonas bogoriensis 69B4.</title>
        <authorList>
            <person name="Chen F."/>
            <person name="Li Y."/>
            <person name="Wang G."/>
        </authorList>
    </citation>
    <scope>NUCLEOTIDE SEQUENCE [LARGE SCALE GENOMIC DNA]</scope>
    <source>
        <strain evidence="6 7">69B4</strain>
    </source>
</reference>
<keyword evidence="3" id="KW-0472">Membrane</keyword>
<dbReference type="Proteomes" id="UP000054314">
    <property type="component" value="Unassembled WGS sequence"/>
</dbReference>
<dbReference type="GO" id="GO:0008658">
    <property type="term" value="F:penicillin binding"/>
    <property type="evidence" value="ECO:0007669"/>
    <property type="project" value="InterPro"/>
</dbReference>
<comment type="caution">
    <text evidence="6">The sequence shown here is derived from an EMBL/GenBank/DDBJ whole genome shotgun (WGS) entry which is preliminary data.</text>
</comment>
<dbReference type="Pfam" id="PF00905">
    <property type="entry name" value="Transpeptidase"/>
    <property type="match status" value="1"/>
</dbReference>
<accession>A0A0A0BSA7</accession>
<evidence type="ECO:0000259" key="4">
    <source>
        <dbReference type="Pfam" id="PF00905"/>
    </source>
</evidence>
<dbReference type="InterPro" id="IPR050515">
    <property type="entry name" value="Beta-lactam/transpept"/>
</dbReference>
<dbReference type="Gene3D" id="3.90.1310.10">
    <property type="entry name" value="Penicillin-binding protein 2a (Domain 2)"/>
    <property type="match status" value="1"/>
</dbReference>
<evidence type="ECO:0000313" key="6">
    <source>
        <dbReference type="EMBL" id="KGM10836.1"/>
    </source>
</evidence>
<dbReference type="Pfam" id="PF03717">
    <property type="entry name" value="PBP_dimer"/>
    <property type="match status" value="1"/>
</dbReference>
<protein>
    <submittedName>
        <fullName evidence="6">Peptidoglycan glycosyltransferase</fullName>
    </submittedName>
</protein>
<dbReference type="AlphaFoldDB" id="A0A0A0BSA7"/>
<name>A0A0A0BSA7_9CELL</name>
<dbReference type="SUPFAM" id="SSF56519">
    <property type="entry name" value="Penicillin binding protein dimerisation domain"/>
    <property type="match status" value="1"/>
</dbReference>
<feature type="domain" description="Penicillin-binding protein transpeptidase" evidence="4">
    <location>
        <begin position="246"/>
        <end position="547"/>
    </location>
</feature>
<gene>
    <name evidence="6" type="ORF">N869_04210</name>
</gene>
<organism evidence="6 7">
    <name type="scientific">Cellulomonas bogoriensis 69B4 = DSM 16987</name>
    <dbReference type="NCBI Taxonomy" id="1386082"/>
    <lineage>
        <taxon>Bacteria</taxon>
        <taxon>Bacillati</taxon>
        <taxon>Actinomycetota</taxon>
        <taxon>Actinomycetes</taxon>
        <taxon>Micrococcales</taxon>
        <taxon>Cellulomonadaceae</taxon>
        <taxon>Cellulomonas</taxon>
    </lineage>
</organism>
<dbReference type="InterPro" id="IPR012338">
    <property type="entry name" value="Beta-lactam/transpept-like"/>
</dbReference>
<dbReference type="Gene3D" id="3.30.450.330">
    <property type="match status" value="1"/>
</dbReference>
<dbReference type="SUPFAM" id="SSF56601">
    <property type="entry name" value="beta-lactamase/transpeptidase-like"/>
    <property type="match status" value="1"/>
</dbReference>
<comment type="subcellular location">
    <subcellularLocation>
        <location evidence="1">Membrane</location>
    </subcellularLocation>
</comment>
<evidence type="ECO:0000256" key="3">
    <source>
        <dbReference type="ARBA" id="ARBA00023136"/>
    </source>
</evidence>
<dbReference type="Gene3D" id="3.40.710.10">
    <property type="entry name" value="DD-peptidase/beta-lactamase superfamily"/>
    <property type="match status" value="1"/>
</dbReference>
<dbReference type="GO" id="GO:0016740">
    <property type="term" value="F:transferase activity"/>
    <property type="evidence" value="ECO:0007669"/>
    <property type="project" value="UniProtKB-KW"/>
</dbReference>
<evidence type="ECO:0000256" key="1">
    <source>
        <dbReference type="ARBA" id="ARBA00004370"/>
    </source>
</evidence>
<dbReference type="GO" id="GO:0071555">
    <property type="term" value="P:cell wall organization"/>
    <property type="evidence" value="ECO:0007669"/>
    <property type="project" value="TreeGrafter"/>
</dbReference>
<keyword evidence="7" id="KW-1185">Reference proteome</keyword>
<dbReference type="PANTHER" id="PTHR30627:SF1">
    <property type="entry name" value="PEPTIDOGLYCAN D,D-TRANSPEPTIDASE FTSI"/>
    <property type="match status" value="1"/>
</dbReference>
<evidence type="ECO:0000259" key="5">
    <source>
        <dbReference type="Pfam" id="PF03717"/>
    </source>
</evidence>
<proteinExistence type="inferred from homology"/>
<evidence type="ECO:0000313" key="7">
    <source>
        <dbReference type="Proteomes" id="UP000054314"/>
    </source>
</evidence>